<dbReference type="InterPro" id="IPR013178">
    <property type="entry name" value="Histone_AcTrfase_Rtt109/CBP"/>
</dbReference>
<comment type="subcellular location">
    <subcellularLocation>
        <location evidence="1">Nucleus</location>
    </subcellularLocation>
</comment>
<dbReference type="STRING" id="13706.A0A1X2H6X1"/>
<evidence type="ECO:0000256" key="4">
    <source>
        <dbReference type="ARBA" id="ARBA00022763"/>
    </source>
</evidence>
<gene>
    <name evidence="11" type="ORF">BCR43DRAFT_359528</name>
</gene>
<dbReference type="GO" id="GO:0005634">
    <property type="term" value="C:nucleus"/>
    <property type="evidence" value="ECO:0007669"/>
    <property type="project" value="UniProtKB-SubCell"/>
</dbReference>
<evidence type="ECO:0000256" key="6">
    <source>
        <dbReference type="ARBA" id="ARBA00023015"/>
    </source>
</evidence>
<evidence type="ECO:0000256" key="9">
    <source>
        <dbReference type="ARBA" id="ARBA00048940"/>
    </source>
</evidence>
<dbReference type="EC" id="2.3.1.48" evidence="2"/>
<evidence type="ECO:0000313" key="12">
    <source>
        <dbReference type="Proteomes" id="UP000242180"/>
    </source>
</evidence>
<dbReference type="GO" id="GO:0006355">
    <property type="term" value="P:regulation of DNA-templated transcription"/>
    <property type="evidence" value="ECO:0007669"/>
    <property type="project" value="InterPro"/>
</dbReference>
<keyword evidence="6" id="KW-0805">Transcription regulation</keyword>
<protein>
    <recommendedName>
        <fullName evidence="2">histone acetyltransferase</fullName>
        <ecNumber evidence="2">2.3.1.48</ecNumber>
    </recommendedName>
</protein>
<keyword evidence="8" id="KW-0539">Nucleus</keyword>
<dbReference type="EMBL" id="MCGN01000008">
    <property type="protein sequence ID" value="ORY94228.1"/>
    <property type="molecule type" value="Genomic_DNA"/>
</dbReference>
<keyword evidence="3" id="KW-0808">Transferase</keyword>
<comment type="caution">
    <text evidence="11">The sequence shown here is derived from an EMBL/GenBank/DDBJ whole genome shotgun (WGS) entry which is preliminary data.</text>
</comment>
<comment type="catalytic activity">
    <reaction evidence="9">
        <text>L-lysyl-[histone] + acetyl-CoA = N(6)-acetyl-L-lysyl-[histone] + CoA + H(+)</text>
        <dbReference type="Rhea" id="RHEA:21992"/>
        <dbReference type="Rhea" id="RHEA-COMP:9845"/>
        <dbReference type="Rhea" id="RHEA-COMP:11338"/>
        <dbReference type="ChEBI" id="CHEBI:15378"/>
        <dbReference type="ChEBI" id="CHEBI:29969"/>
        <dbReference type="ChEBI" id="CHEBI:57287"/>
        <dbReference type="ChEBI" id="CHEBI:57288"/>
        <dbReference type="ChEBI" id="CHEBI:61930"/>
        <dbReference type="EC" id="2.3.1.48"/>
    </reaction>
    <physiologicalReaction direction="left-to-right" evidence="9">
        <dbReference type="Rhea" id="RHEA:21993"/>
    </physiologicalReaction>
</comment>
<evidence type="ECO:0000256" key="8">
    <source>
        <dbReference type="ARBA" id="ARBA00023242"/>
    </source>
</evidence>
<dbReference type="Pfam" id="PF08214">
    <property type="entry name" value="HAT_KAT11"/>
    <property type="match status" value="1"/>
</dbReference>
<reference evidence="11 12" key="1">
    <citation type="submission" date="2016-07" db="EMBL/GenBank/DDBJ databases">
        <title>Pervasive Adenine N6-methylation of Active Genes in Fungi.</title>
        <authorList>
            <consortium name="DOE Joint Genome Institute"/>
            <person name="Mondo S.J."/>
            <person name="Dannebaum R.O."/>
            <person name="Kuo R.C."/>
            <person name="Labutti K."/>
            <person name="Haridas S."/>
            <person name="Kuo A."/>
            <person name="Salamov A."/>
            <person name="Ahrendt S.R."/>
            <person name="Lipzen A."/>
            <person name="Sullivan W."/>
            <person name="Andreopoulos W.B."/>
            <person name="Clum A."/>
            <person name="Lindquist E."/>
            <person name="Daum C."/>
            <person name="Ramamoorthy G.K."/>
            <person name="Gryganskyi A."/>
            <person name="Culley D."/>
            <person name="Magnuson J.K."/>
            <person name="James T.Y."/>
            <person name="O'Malley M.A."/>
            <person name="Stajich J.E."/>
            <person name="Spatafora J.W."/>
            <person name="Visel A."/>
            <person name="Grigoriev I.V."/>
        </authorList>
    </citation>
    <scope>NUCLEOTIDE SEQUENCE [LARGE SCALE GENOMIC DNA]</scope>
    <source>
        <strain evidence="11 12">NRRL 2496</strain>
    </source>
</reference>
<dbReference type="InterPro" id="IPR051236">
    <property type="entry name" value="HAT_RTT109-like"/>
</dbReference>
<dbReference type="PANTHER" id="PTHR31571">
    <property type="entry name" value="ALTERED INHERITANCE OF MITOCHONDRIA PROTEIN 6"/>
    <property type="match status" value="1"/>
</dbReference>
<keyword evidence="12" id="KW-1185">Reference proteome</keyword>
<feature type="region of interest" description="Disordered" evidence="10">
    <location>
        <begin position="289"/>
        <end position="309"/>
    </location>
</feature>
<organism evidence="11 12">
    <name type="scientific">Syncephalastrum racemosum</name>
    <name type="common">Filamentous fungus</name>
    <dbReference type="NCBI Taxonomy" id="13706"/>
    <lineage>
        <taxon>Eukaryota</taxon>
        <taxon>Fungi</taxon>
        <taxon>Fungi incertae sedis</taxon>
        <taxon>Mucoromycota</taxon>
        <taxon>Mucoromycotina</taxon>
        <taxon>Mucoromycetes</taxon>
        <taxon>Mucorales</taxon>
        <taxon>Syncephalastraceae</taxon>
        <taxon>Syncephalastrum</taxon>
    </lineage>
</organism>
<name>A0A1X2H6X1_SYNRA</name>
<dbReference type="PANTHER" id="PTHR31571:SF2">
    <property type="entry name" value="HISTONE ACETYLTRANSFERASE RTT109"/>
    <property type="match status" value="1"/>
</dbReference>
<proteinExistence type="predicted"/>
<sequence length="320" mass="35912">MSFGARLSEKLEELQGDHSFQVYNENDTTQFVCGLEADEYTYEKESIVYIAKVDTTANAPVGLAKRLVQAYLAWKAPCTVHVFGRAQPQYLFPASASPKKRTLTDRQLIQWWHSVLATVSSAPAHWSIPGIDDRTEACLAVGLDRNNAALSYGYPFPPDAKAADVIPRFSDDAKARVLKELEDDMTVKDFWDILGFSEECGAGKLSAFFFVSVSKNEPKEKGIKNDDDDNNIEDEGKVLQEDAFVTFWNQLMHDKISFEDTAHATKSTARLLKTWKDLNLTPFAFTTFGKKSTKPTQPDLKRKAPNDLTANVLSVRRKKT</sequence>
<evidence type="ECO:0000256" key="3">
    <source>
        <dbReference type="ARBA" id="ARBA00022679"/>
    </source>
</evidence>
<dbReference type="SMART" id="SM01250">
    <property type="entry name" value="KAT11"/>
    <property type="match status" value="1"/>
</dbReference>
<dbReference type="InterPro" id="IPR016849">
    <property type="entry name" value="Rtt109"/>
</dbReference>
<dbReference type="FunCoup" id="A0A1X2H6X1">
    <property type="interactions" value="149"/>
</dbReference>
<keyword evidence="4" id="KW-0227">DNA damage</keyword>
<keyword evidence="7" id="KW-0804">Transcription</keyword>
<evidence type="ECO:0000256" key="1">
    <source>
        <dbReference type="ARBA" id="ARBA00004123"/>
    </source>
</evidence>
<evidence type="ECO:0000313" key="11">
    <source>
        <dbReference type="EMBL" id="ORY94228.1"/>
    </source>
</evidence>
<evidence type="ECO:0000256" key="5">
    <source>
        <dbReference type="ARBA" id="ARBA00022990"/>
    </source>
</evidence>
<dbReference type="AlphaFoldDB" id="A0A1X2H6X1"/>
<evidence type="ECO:0000256" key="10">
    <source>
        <dbReference type="SAM" id="MobiDB-lite"/>
    </source>
</evidence>
<dbReference type="PROSITE" id="PS51728">
    <property type="entry name" value="RTT109_HAT"/>
    <property type="match status" value="1"/>
</dbReference>
<evidence type="ECO:0000256" key="7">
    <source>
        <dbReference type="ARBA" id="ARBA00023163"/>
    </source>
</evidence>
<keyword evidence="5" id="KW-0007">Acetylation</keyword>
<accession>A0A1X2H6X1</accession>
<dbReference type="GO" id="GO:0032931">
    <property type="term" value="F:histone H3K56 acetyltransferase activity"/>
    <property type="evidence" value="ECO:0007669"/>
    <property type="project" value="TreeGrafter"/>
</dbReference>
<dbReference type="Proteomes" id="UP000242180">
    <property type="component" value="Unassembled WGS sequence"/>
</dbReference>
<dbReference type="InParanoid" id="A0A1X2H6X1"/>
<dbReference type="GO" id="GO:0006974">
    <property type="term" value="P:DNA damage response"/>
    <property type="evidence" value="ECO:0007669"/>
    <property type="project" value="UniProtKB-KW"/>
</dbReference>
<evidence type="ECO:0000256" key="2">
    <source>
        <dbReference type="ARBA" id="ARBA00013184"/>
    </source>
</evidence>
<dbReference type="OrthoDB" id="3361892at2759"/>